<keyword evidence="5" id="KW-0732">Signal</keyword>
<dbReference type="Gene3D" id="2.170.130.10">
    <property type="entry name" value="TonB-dependent receptor, plug domain"/>
    <property type="match status" value="1"/>
</dbReference>
<evidence type="ECO:0000256" key="2">
    <source>
        <dbReference type="ARBA" id="ARBA00022448"/>
    </source>
</evidence>
<evidence type="ECO:0000256" key="11">
    <source>
        <dbReference type="RuleBase" id="RU003357"/>
    </source>
</evidence>
<evidence type="ECO:0000256" key="5">
    <source>
        <dbReference type="ARBA" id="ARBA00022729"/>
    </source>
</evidence>
<dbReference type="PANTHER" id="PTHR30069">
    <property type="entry name" value="TONB-DEPENDENT OUTER MEMBRANE RECEPTOR"/>
    <property type="match status" value="1"/>
</dbReference>
<evidence type="ECO:0000256" key="3">
    <source>
        <dbReference type="ARBA" id="ARBA00022452"/>
    </source>
</evidence>
<dbReference type="PANTHER" id="PTHR30069:SF29">
    <property type="entry name" value="HEMOGLOBIN AND HEMOGLOBIN-HAPTOGLOBIN-BINDING PROTEIN 1-RELATED"/>
    <property type="match status" value="1"/>
</dbReference>
<dbReference type="InterPro" id="IPR000531">
    <property type="entry name" value="Beta-barrel_TonB"/>
</dbReference>
<dbReference type="OrthoDB" id="9795928at2"/>
<keyword evidence="2 10" id="KW-0813">Transport</keyword>
<dbReference type="SUPFAM" id="SSF56935">
    <property type="entry name" value="Porins"/>
    <property type="match status" value="1"/>
</dbReference>
<dbReference type="GO" id="GO:0015344">
    <property type="term" value="F:siderophore uptake transmembrane transporter activity"/>
    <property type="evidence" value="ECO:0007669"/>
    <property type="project" value="TreeGrafter"/>
</dbReference>
<evidence type="ECO:0000259" key="12">
    <source>
        <dbReference type="Pfam" id="PF00593"/>
    </source>
</evidence>
<dbReference type="EMBL" id="LVYD01000124">
    <property type="protein sequence ID" value="OQP56942.1"/>
    <property type="molecule type" value="Genomic_DNA"/>
</dbReference>
<keyword evidence="7 10" id="KW-0472">Membrane</keyword>
<dbReference type="GO" id="GO:0044718">
    <property type="term" value="P:siderophore transmembrane transport"/>
    <property type="evidence" value="ECO:0007669"/>
    <property type="project" value="TreeGrafter"/>
</dbReference>
<dbReference type="GO" id="GO:0009279">
    <property type="term" value="C:cell outer membrane"/>
    <property type="evidence" value="ECO:0007669"/>
    <property type="project" value="UniProtKB-SubCell"/>
</dbReference>
<proteinExistence type="inferred from homology"/>
<dbReference type="RefSeq" id="WP_081155906.1">
    <property type="nucleotide sequence ID" value="NZ_LVYD01000124.1"/>
</dbReference>
<evidence type="ECO:0000313" key="15">
    <source>
        <dbReference type="Proteomes" id="UP000192796"/>
    </source>
</evidence>
<evidence type="ECO:0000256" key="6">
    <source>
        <dbReference type="ARBA" id="ARBA00023077"/>
    </source>
</evidence>
<protein>
    <submittedName>
        <fullName evidence="14">TonB-dependent receptor</fullName>
    </submittedName>
</protein>
<dbReference type="Pfam" id="PF07715">
    <property type="entry name" value="Plug"/>
    <property type="match status" value="1"/>
</dbReference>
<evidence type="ECO:0000313" key="14">
    <source>
        <dbReference type="EMBL" id="OQP56942.1"/>
    </source>
</evidence>
<dbReference type="Proteomes" id="UP000192796">
    <property type="component" value="Unassembled WGS sequence"/>
</dbReference>
<evidence type="ECO:0000259" key="13">
    <source>
        <dbReference type="Pfam" id="PF07715"/>
    </source>
</evidence>
<evidence type="ECO:0000256" key="4">
    <source>
        <dbReference type="ARBA" id="ARBA00022692"/>
    </source>
</evidence>
<evidence type="ECO:0000256" key="10">
    <source>
        <dbReference type="PROSITE-ProRule" id="PRU01360"/>
    </source>
</evidence>
<keyword evidence="6 11" id="KW-0798">TonB box</keyword>
<dbReference type="InterPro" id="IPR037066">
    <property type="entry name" value="Plug_dom_sf"/>
</dbReference>
<dbReference type="Gene3D" id="2.40.170.20">
    <property type="entry name" value="TonB-dependent receptor, beta-barrel domain"/>
    <property type="match status" value="1"/>
</dbReference>
<comment type="caution">
    <text evidence="14">The sequence shown here is derived from an EMBL/GenBank/DDBJ whole genome shotgun (WGS) entry which is preliminary data.</text>
</comment>
<evidence type="ECO:0000256" key="9">
    <source>
        <dbReference type="ARBA" id="ARBA00023237"/>
    </source>
</evidence>
<evidence type="ECO:0000256" key="8">
    <source>
        <dbReference type="ARBA" id="ARBA00023170"/>
    </source>
</evidence>
<dbReference type="Gene3D" id="2.60.40.1120">
    <property type="entry name" value="Carboxypeptidase-like, regulatory domain"/>
    <property type="match status" value="1"/>
</dbReference>
<keyword evidence="9 10" id="KW-0998">Cell outer membrane</keyword>
<keyword evidence="4 10" id="KW-0812">Transmembrane</keyword>
<dbReference type="InterPro" id="IPR036942">
    <property type="entry name" value="Beta-barrel_TonB_sf"/>
</dbReference>
<evidence type="ECO:0000256" key="1">
    <source>
        <dbReference type="ARBA" id="ARBA00004571"/>
    </source>
</evidence>
<dbReference type="Pfam" id="PF13715">
    <property type="entry name" value="CarbopepD_reg_2"/>
    <property type="match status" value="1"/>
</dbReference>
<gene>
    <name evidence="14" type="ORF">A3860_10220</name>
</gene>
<organism evidence="14 15">
    <name type="scientific">Niastella vici</name>
    <dbReference type="NCBI Taxonomy" id="1703345"/>
    <lineage>
        <taxon>Bacteria</taxon>
        <taxon>Pseudomonadati</taxon>
        <taxon>Bacteroidota</taxon>
        <taxon>Chitinophagia</taxon>
        <taxon>Chitinophagales</taxon>
        <taxon>Chitinophagaceae</taxon>
        <taxon>Niastella</taxon>
    </lineage>
</organism>
<comment type="similarity">
    <text evidence="10 11">Belongs to the TonB-dependent receptor family.</text>
</comment>
<keyword evidence="3 10" id="KW-1134">Transmembrane beta strand</keyword>
<keyword evidence="15" id="KW-1185">Reference proteome</keyword>
<feature type="domain" description="TonB-dependent receptor plug" evidence="13">
    <location>
        <begin position="137"/>
        <end position="242"/>
    </location>
</feature>
<dbReference type="InterPro" id="IPR039426">
    <property type="entry name" value="TonB-dep_rcpt-like"/>
</dbReference>
<dbReference type="STRING" id="1703345.A3860_10220"/>
<feature type="domain" description="TonB-dependent receptor-like beta-barrel" evidence="12">
    <location>
        <begin position="259"/>
        <end position="769"/>
    </location>
</feature>
<reference evidence="14 15" key="1">
    <citation type="submission" date="2016-03" db="EMBL/GenBank/DDBJ databases">
        <title>Niastella vici sp. nov., isolated from farmland soil.</title>
        <authorList>
            <person name="Chen L."/>
            <person name="Wang D."/>
            <person name="Yang S."/>
            <person name="Wang G."/>
        </authorList>
    </citation>
    <scope>NUCLEOTIDE SEQUENCE [LARGE SCALE GENOMIC DNA]</scope>
    <source>
        <strain evidence="14 15">DJ57</strain>
    </source>
</reference>
<dbReference type="SUPFAM" id="SSF49464">
    <property type="entry name" value="Carboxypeptidase regulatory domain-like"/>
    <property type="match status" value="1"/>
</dbReference>
<dbReference type="PROSITE" id="PS52016">
    <property type="entry name" value="TONB_DEPENDENT_REC_3"/>
    <property type="match status" value="1"/>
</dbReference>
<dbReference type="AlphaFoldDB" id="A0A1V9FF06"/>
<dbReference type="InterPro" id="IPR008969">
    <property type="entry name" value="CarboxyPept-like_regulatory"/>
</dbReference>
<comment type="subcellular location">
    <subcellularLocation>
        <location evidence="1 10">Cell outer membrane</location>
        <topology evidence="1 10">Multi-pass membrane protein</topology>
    </subcellularLocation>
</comment>
<accession>A0A1V9FF06</accession>
<keyword evidence="8 14" id="KW-0675">Receptor</keyword>
<evidence type="ECO:0000256" key="7">
    <source>
        <dbReference type="ARBA" id="ARBA00023136"/>
    </source>
</evidence>
<dbReference type="Pfam" id="PF00593">
    <property type="entry name" value="TonB_dep_Rec_b-barrel"/>
    <property type="match status" value="1"/>
</dbReference>
<sequence>MRLINALLTFIFSIISLITYSQNNFGPSEKHASATTGNTPGVLTGKITDAKTGEALPGASIYLHDLKKGTISNDKGQYRIANLNAGKYLIEITYRGYSTIIETVVVNGDTQKDFALKEAVVENEEVTVTGVSSATRIRQSPQPVEVLKKEQLFNVSATNAIDALAKTVPGVNGLSTGPAISKPFIRGLGYNRVVTINDGIRQEGQQWGDEHGIEIDDYSIQRVEVLKGPASLMYGSDALAGVINIITQRPVADGHITANVLSEYQTNNALRGFYGDVAGTKNGFSFNAYGSYKGAQDYRNKYDGRVFNSKFYNQNFGGMLGYSGAWGYSHIMVSNFDQHIGMVEGDRDSATGAFVKALPGGTQSIAGNDDFKKITPEIPWQHIRHFKVATDNNFALGKGNMDVTLGYQQNQRQEFGNADEANTPNAWFSLKTINYAVRWHLPATQNWKTTIGITGMSQNNTNKAEEVIIPDYDLFDIGGFVFTHYQKNKLSLNGGIRFDSRHVNGKPMTVDNDLKFTGFTRNFSNISGSVGLSYAASDLVTLKFNVARGFRAPNLAELASNGAHEGTNRYEVGANDLKSETSLQVDGGFDLNSEHVSLETSLFYNHISNFIFYEKLSNNAAADSILTDPDTGNELNVYHFDQRNANLYGAELALDIHPHPLDWLHFRNAFSYTRAQFTSAVDGTKNIPSIPAARLFTDLAVNFLPKGKTLRNLHLNLESDYTFQQDHPFTGFATETATPGYWLINTGIGGDFVNHGKTLFSLRFTAYNLGDVAYQNHLSRLKYTAVNNVTGRAGVFNMGRNFGFKLNIPLDFNW</sequence>
<dbReference type="InterPro" id="IPR012910">
    <property type="entry name" value="Plug_dom"/>
</dbReference>
<name>A0A1V9FF06_9BACT</name>